<organism evidence="4 5">
    <name type="scientific">Schaalia cardiffensis F0333</name>
    <dbReference type="NCBI Taxonomy" id="888050"/>
    <lineage>
        <taxon>Bacteria</taxon>
        <taxon>Bacillati</taxon>
        <taxon>Actinomycetota</taxon>
        <taxon>Actinomycetes</taxon>
        <taxon>Actinomycetales</taxon>
        <taxon>Actinomycetaceae</taxon>
        <taxon>Schaalia</taxon>
    </lineage>
</organism>
<dbReference type="Gene3D" id="3.40.1350.10">
    <property type="match status" value="1"/>
</dbReference>
<feature type="region of interest" description="Disordered" evidence="3">
    <location>
        <begin position="12"/>
        <end position="33"/>
    </location>
</feature>
<comment type="similarity">
    <text evidence="1 2">Belongs to the UPF0102 family.</text>
</comment>
<dbReference type="InterPro" id="IPR003509">
    <property type="entry name" value="UPF0102_YraN-like"/>
</dbReference>
<dbReference type="Proteomes" id="UP000013015">
    <property type="component" value="Unassembled WGS sequence"/>
</dbReference>
<evidence type="ECO:0000313" key="5">
    <source>
        <dbReference type="Proteomes" id="UP000013015"/>
    </source>
</evidence>
<keyword evidence="5" id="KW-1185">Reference proteome</keyword>
<dbReference type="STRING" id="888050.HMPREF9004_1566"/>
<dbReference type="InterPro" id="IPR011335">
    <property type="entry name" value="Restrct_endonuc-II-like"/>
</dbReference>
<dbReference type="InterPro" id="IPR011856">
    <property type="entry name" value="tRNA_endonuc-like_dom_sf"/>
</dbReference>
<dbReference type="HAMAP" id="MF_00048">
    <property type="entry name" value="UPF0102"/>
    <property type="match status" value="1"/>
</dbReference>
<dbReference type="PATRIC" id="fig|888050.3.peg.1502"/>
<dbReference type="EMBL" id="AQHZ01000024">
    <property type="protein sequence ID" value="ENO17656.1"/>
    <property type="molecule type" value="Genomic_DNA"/>
</dbReference>
<dbReference type="eggNOG" id="COG0792">
    <property type="taxonomic scope" value="Bacteria"/>
</dbReference>
<evidence type="ECO:0000256" key="2">
    <source>
        <dbReference type="HAMAP-Rule" id="MF_00048"/>
    </source>
</evidence>
<dbReference type="SUPFAM" id="SSF52980">
    <property type="entry name" value="Restriction endonuclease-like"/>
    <property type="match status" value="1"/>
</dbReference>
<accession>N6X1M2</accession>
<comment type="caution">
    <text evidence="4">The sequence shown here is derived from an EMBL/GenBank/DDBJ whole genome shotgun (WGS) entry which is preliminary data.</text>
</comment>
<evidence type="ECO:0000256" key="1">
    <source>
        <dbReference type="ARBA" id="ARBA00006738"/>
    </source>
</evidence>
<dbReference type="HOGENOM" id="CLU_115353_2_3_11"/>
<proteinExistence type="inferred from homology"/>
<name>N6X1M2_9ACTO</name>
<evidence type="ECO:0000256" key="3">
    <source>
        <dbReference type="SAM" id="MobiDB-lite"/>
    </source>
</evidence>
<dbReference type="PANTHER" id="PTHR34039:SF1">
    <property type="entry name" value="UPF0102 PROTEIN YRAN"/>
    <property type="match status" value="1"/>
</dbReference>
<dbReference type="Pfam" id="PF02021">
    <property type="entry name" value="UPF0102"/>
    <property type="match status" value="1"/>
</dbReference>
<dbReference type="GO" id="GO:0003676">
    <property type="term" value="F:nucleic acid binding"/>
    <property type="evidence" value="ECO:0007669"/>
    <property type="project" value="InterPro"/>
</dbReference>
<dbReference type="PANTHER" id="PTHR34039">
    <property type="entry name" value="UPF0102 PROTEIN YRAN"/>
    <property type="match status" value="1"/>
</dbReference>
<dbReference type="NCBIfam" id="NF009154">
    <property type="entry name" value="PRK12497.3-3"/>
    <property type="match status" value="1"/>
</dbReference>
<dbReference type="AlphaFoldDB" id="N6X1M2"/>
<protein>
    <recommendedName>
        <fullName evidence="2">UPF0102 protein HMPREF9004_1566</fullName>
    </recommendedName>
</protein>
<sequence length="169" mass="18644">MLRLALIVSTGKPGSGGGGMNTLTLPEKNGAKRETKDHRRILGKAGEETAAKILSEAGLVIRERNWRAGRIGELDLIAHEGEKTIIVEVRTRIGQRLGTPLESVDRRKIAKLRRLAGQWSSQNRLRQPICIDVIALGLPPQARERLPHIKEDTDLRTLGAEVTWVRGVA</sequence>
<gene>
    <name evidence="4" type="ORF">HMPREF9004_1566</name>
</gene>
<evidence type="ECO:0000313" key="4">
    <source>
        <dbReference type="EMBL" id="ENO17656.1"/>
    </source>
</evidence>
<reference evidence="4 5" key="1">
    <citation type="submission" date="2013-03" db="EMBL/GenBank/DDBJ databases">
        <title>Reference genome for the Human Microbiome Project.</title>
        <authorList>
            <person name="Aqrawi P."/>
            <person name="Ayvaz T."/>
            <person name="Bess C."/>
            <person name="Blankenburg K."/>
            <person name="Coyle M."/>
            <person name="Deng J."/>
            <person name="Forbes L."/>
            <person name="Fowler G."/>
            <person name="Francisco L."/>
            <person name="Fu Q."/>
            <person name="Gibbs R."/>
            <person name="Gross S."/>
            <person name="Gubbala S."/>
            <person name="Hale W."/>
            <person name="Hemphill L."/>
            <person name="Highlander S."/>
            <person name="Hirani K."/>
            <person name="Jackson L."/>
            <person name="Jakkamsetti A."/>
            <person name="Javaid M."/>
            <person name="Jayaseelan J.C."/>
            <person name="Jiang H."/>
            <person name="Joshi V."/>
            <person name="Korchina V."/>
            <person name="Kovar C."/>
            <person name="Lara F."/>
            <person name="Lee S."/>
            <person name="Liu Y."/>
            <person name="Mata R."/>
            <person name="Mathew T."/>
            <person name="Munidasa M."/>
            <person name="Muzny D."/>
            <person name="Nazareth L."/>
            <person name="Ngo R."/>
            <person name="Nguyen L."/>
            <person name="Nguyen N."/>
            <person name="Okwuonu G."/>
            <person name="Ongeri F."/>
            <person name="Palculict T."/>
            <person name="Patil S."/>
            <person name="Petrosino J."/>
            <person name="Pham C."/>
            <person name="Pham P."/>
            <person name="Pu L.-L."/>
            <person name="Qin X."/>
            <person name="Qu J."/>
            <person name="Reid J."/>
            <person name="Ross M."/>
            <person name="Ruth R."/>
            <person name="Saada N."/>
            <person name="San Lucas F."/>
            <person name="Santibanez J."/>
            <person name="Shang Y."/>
            <person name="Simmons D."/>
            <person name="Song X.-Z."/>
            <person name="Tang L.-Y."/>
            <person name="Thornton R."/>
            <person name="Warren J."/>
            <person name="Weissenberger G."/>
            <person name="Wilczek-Boney K."/>
            <person name="Worley K."/>
            <person name="Youmans B."/>
            <person name="Zhang J."/>
            <person name="Zhang L."/>
            <person name="Zhao Z."/>
            <person name="Zhou C."/>
            <person name="Zhu D."/>
            <person name="Zhu Y."/>
        </authorList>
    </citation>
    <scope>NUCLEOTIDE SEQUENCE [LARGE SCALE GENOMIC DNA]</scope>
    <source>
        <strain evidence="4 5">F0333</strain>
    </source>
</reference>